<dbReference type="GO" id="GO:0005730">
    <property type="term" value="C:nucleolus"/>
    <property type="evidence" value="ECO:0007669"/>
    <property type="project" value="UniProtKB-SubCell"/>
</dbReference>
<dbReference type="GO" id="GO:0032259">
    <property type="term" value="P:methylation"/>
    <property type="evidence" value="ECO:0007669"/>
    <property type="project" value="UniProtKB-KW"/>
</dbReference>
<comment type="similarity">
    <text evidence="2 13">Belongs to the methyltransferase superfamily. RRP8 family.</text>
</comment>
<gene>
    <name evidence="16 17" type="primary">LOC100645970</name>
</gene>
<dbReference type="RefSeq" id="XP_003402909.4">
    <property type="nucleotide sequence ID" value="XM_003402861.4"/>
</dbReference>
<dbReference type="GO" id="GO:0046015">
    <property type="term" value="P:regulation of transcription by glucose"/>
    <property type="evidence" value="ECO:0007669"/>
    <property type="project" value="TreeGrafter"/>
</dbReference>
<feature type="compositionally biased region" description="Basic and acidic residues" evidence="14">
    <location>
        <begin position="124"/>
        <end position="141"/>
    </location>
</feature>
<evidence type="ECO:0000256" key="6">
    <source>
        <dbReference type="ARBA" id="ARBA00022603"/>
    </source>
</evidence>
<dbReference type="PANTHER" id="PTHR12787">
    <property type="entry name" value="RIBOSOMAL RNA-PROCESSING PROTEIN 8"/>
    <property type="match status" value="1"/>
</dbReference>
<feature type="compositionally biased region" description="Low complexity" evidence="14">
    <location>
        <begin position="8"/>
        <end position="18"/>
    </location>
</feature>
<evidence type="ECO:0000256" key="3">
    <source>
        <dbReference type="ARBA" id="ARBA00020203"/>
    </source>
</evidence>
<evidence type="ECO:0000313" key="17">
    <source>
        <dbReference type="RefSeq" id="XP_048262677.1"/>
    </source>
</evidence>
<dbReference type="Gene3D" id="3.40.50.150">
    <property type="entry name" value="Vaccinia Virus protein VP39"/>
    <property type="match status" value="1"/>
</dbReference>
<accession>A0A9B0F6Z5</accession>
<evidence type="ECO:0000313" key="16">
    <source>
        <dbReference type="RefSeq" id="XP_003402909.4"/>
    </source>
</evidence>
<keyword evidence="15" id="KW-1185">Reference proteome</keyword>
<keyword evidence="12 13" id="KW-0539">Nucleus</keyword>
<feature type="region of interest" description="Disordered" evidence="14">
    <location>
        <begin position="90"/>
        <end position="186"/>
    </location>
</feature>
<dbReference type="KEGG" id="bter:100645970"/>
<dbReference type="GeneID" id="100645970"/>
<keyword evidence="4" id="KW-0678">Repressor</keyword>
<comment type="subcellular location">
    <subcellularLocation>
        <location evidence="1 13">Nucleus</location>
        <location evidence="1 13">Nucleolus</location>
    </subcellularLocation>
</comment>
<keyword evidence="8 13" id="KW-0949">S-adenosyl-L-methionine</keyword>
<evidence type="ECO:0000256" key="10">
    <source>
        <dbReference type="ARBA" id="ARBA00023015"/>
    </source>
</evidence>
<dbReference type="GO" id="GO:0008168">
    <property type="term" value="F:methyltransferase activity"/>
    <property type="evidence" value="ECO:0007669"/>
    <property type="project" value="UniProtKB-KW"/>
</dbReference>
<dbReference type="EC" id="2.1.1.-" evidence="13"/>
<evidence type="ECO:0000256" key="2">
    <source>
        <dbReference type="ARBA" id="ARBA00006301"/>
    </source>
</evidence>
<keyword evidence="10" id="KW-0805">Transcription regulation</keyword>
<evidence type="ECO:0000256" key="14">
    <source>
        <dbReference type="SAM" id="MobiDB-lite"/>
    </source>
</evidence>
<dbReference type="FunFam" id="3.40.50.150:FF:000068">
    <property type="entry name" value="Ribosomal RNA-processing protein 8"/>
    <property type="match status" value="1"/>
</dbReference>
<keyword evidence="6 13" id="KW-0489">Methyltransferase</keyword>
<dbReference type="OrthoDB" id="10258825at2759"/>
<dbReference type="Proteomes" id="UP000835206">
    <property type="component" value="Chromosome 6"/>
</dbReference>
<feature type="compositionally biased region" description="Basic residues" evidence="14">
    <location>
        <begin position="164"/>
        <end position="173"/>
    </location>
</feature>
<dbReference type="GO" id="GO:0000183">
    <property type="term" value="P:rDNA heterochromatin formation"/>
    <property type="evidence" value="ECO:0007669"/>
    <property type="project" value="TreeGrafter"/>
</dbReference>
<dbReference type="PANTHER" id="PTHR12787:SF0">
    <property type="entry name" value="RIBOSOMAL RNA-PROCESSING PROTEIN 8"/>
    <property type="match status" value="1"/>
</dbReference>
<dbReference type="FunFam" id="1.10.10.2150:FF:000001">
    <property type="entry name" value="Ribosomal RNA-processing protein 8"/>
    <property type="match status" value="1"/>
</dbReference>
<dbReference type="InterPro" id="IPR007823">
    <property type="entry name" value="RRP8"/>
</dbReference>
<evidence type="ECO:0000256" key="13">
    <source>
        <dbReference type="RuleBase" id="RU365074"/>
    </source>
</evidence>
<evidence type="ECO:0000256" key="11">
    <source>
        <dbReference type="ARBA" id="ARBA00023163"/>
    </source>
</evidence>
<evidence type="ECO:0000256" key="4">
    <source>
        <dbReference type="ARBA" id="ARBA00022491"/>
    </source>
</evidence>
<evidence type="ECO:0000256" key="9">
    <source>
        <dbReference type="ARBA" id="ARBA00022853"/>
    </source>
</evidence>
<evidence type="ECO:0000256" key="8">
    <source>
        <dbReference type="ARBA" id="ARBA00022691"/>
    </source>
</evidence>
<dbReference type="GO" id="GO:0006364">
    <property type="term" value="P:rRNA processing"/>
    <property type="evidence" value="ECO:0007669"/>
    <property type="project" value="UniProtKB-UniRule"/>
</dbReference>
<protein>
    <recommendedName>
        <fullName evidence="3 13">Ribosomal RNA-processing protein 8</fullName>
        <ecNumber evidence="13">2.1.1.-</ecNumber>
    </recommendedName>
</protein>
<dbReference type="InterPro" id="IPR029063">
    <property type="entry name" value="SAM-dependent_MTases_sf"/>
</dbReference>
<evidence type="ECO:0000256" key="12">
    <source>
        <dbReference type="ARBA" id="ARBA00023242"/>
    </source>
</evidence>
<evidence type="ECO:0000313" key="15">
    <source>
        <dbReference type="Proteomes" id="UP000835206"/>
    </source>
</evidence>
<dbReference type="Pfam" id="PF05148">
    <property type="entry name" value="Methyltransf_8"/>
    <property type="match status" value="1"/>
</dbReference>
<dbReference type="InterPro" id="IPR042036">
    <property type="entry name" value="RRP8_N"/>
</dbReference>
<feature type="compositionally biased region" description="Basic and acidic residues" evidence="14">
    <location>
        <begin position="152"/>
        <end position="163"/>
    </location>
</feature>
<name>A0A9B0F6Z5_BOMTE</name>
<dbReference type="GO" id="GO:0005677">
    <property type="term" value="C:chromatin silencing complex"/>
    <property type="evidence" value="ECO:0007669"/>
    <property type="project" value="TreeGrafter"/>
</dbReference>
<sequence length="471" mass="54612">MAKKLKKNATNAKNTGKNVSAKNNRQTRKQTEADKNKHKSAIIKDHNLKFKNKSTKNKLTKTVKQIHKNGEKRAFINILNSDTVKVVNVKNKDKGKISRQVQNKKNKQIDDKKLKQQKQNKKNKISDQSKNKLSNDKELAKKVKSKSTGLETKQEQKLNEKTKKLSKVLKKSKSTGLETKQEQKLNEKTKKLSKVLKKQIRQKESKFSTVPKKKHNDSQVIINRNLDIKHLEKLLANKQKEQKKKEIDMKPQSLRQRMMTKLKASRFRYLNETLYNNESSESKKYFKNDPDAFKAYHEGYKQQVDQWPVNPLDIVIASIKKMPKEYIVADFGCGEARLATVVPHKVHSFDFVSLNKNVTACDITHTNLLTSSVNVVVFCLSLMGTNLKDYIIEANRVLKKGGILKIAEVESRFEQVKDFIDAINSYGFKIIWKDLSHNLFYFLDFEKEKDIRGKRNNLPPITLKPCLYKKR</sequence>
<dbReference type="RefSeq" id="XP_048262677.1">
    <property type="nucleotide sequence ID" value="XM_048406720.1"/>
</dbReference>
<feature type="region of interest" description="Disordered" evidence="14">
    <location>
        <begin position="1"/>
        <end position="56"/>
    </location>
</feature>
<keyword evidence="9" id="KW-0156">Chromatin regulator</keyword>
<feature type="region of interest" description="Disordered" evidence="14">
    <location>
        <begin position="197"/>
        <end position="216"/>
    </location>
</feature>
<evidence type="ECO:0000256" key="1">
    <source>
        <dbReference type="ARBA" id="ARBA00004604"/>
    </source>
</evidence>
<dbReference type="GO" id="GO:0042149">
    <property type="term" value="P:cellular response to glucose starvation"/>
    <property type="evidence" value="ECO:0007669"/>
    <property type="project" value="TreeGrafter"/>
</dbReference>
<dbReference type="SUPFAM" id="SSF53335">
    <property type="entry name" value="S-adenosyl-L-methionine-dependent methyltransferases"/>
    <property type="match status" value="1"/>
</dbReference>
<dbReference type="Gene3D" id="1.10.10.2150">
    <property type="entry name" value="Ribosomal RNA-processing protein 8, N-terminal domain"/>
    <property type="match status" value="1"/>
</dbReference>
<evidence type="ECO:0000256" key="7">
    <source>
        <dbReference type="ARBA" id="ARBA00022679"/>
    </source>
</evidence>
<proteinExistence type="inferred from homology"/>
<dbReference type="GO" id="GO:0033553">
    <property type="term" value="C:rDNA heterochromatin"/>
    <property type="evidence" value="ECO:0007669"/>
    <property type="project" value="TreeGrafter"/>
</dbReference>
<comment type="function">
    <text evidence="13">Probable methyltransferase required to silence rDNA.</text>
</comment>
<organism evidence="15 16">
    <name type="scientific">Bombus terrestris</name>
    <name type="common">Buff-tailed bumblebee</name>
    <name type="synonym">Apis terrestris</name>
    <dbReference type="NCBI Taxonomy" id="30195"/>
    <lineage>
        <taxon>Eukaryota</taxon>
        <taxon>Metazoa</taxon>
        <taxon>Ecdysozoa</taxon>
        <taxon>Arthropoda</taxon>
        <taxon>Hexapoda</taxon>
        <taxon>Insecta</taxon>
        <taxon>Pterygota</taxon>
        <taxon>Neoptera</taxon>
        <taxon>Endopterygota</taxon>
        <taxon>Hymenoptera</taxon>
        <taxon>Apocrita</taxon>
        <taxon>Aculeata</taxon>
        <taxon>Apoidea</taxon>
        <taxon>Anthophila</taxon>
        <taxon>Apidae</taxon>
        <taxon>Bombus</taxon>
        <taxon>Bombus</taxon>
    </lineage>
</organism>
<keyword evidence="5 13" id="KW-0698">rRNA processing</keyword>
<keyword evidence="7 13" id="KW-0808">Transferase</keyword>
<reference evidence="16 17" key="1">
    <citation type="submission" date="2025-04" db="UniProtKB">
        <authorList>
            <consortium name="RefSeq"/>
        </authorList>
    </citation>
    <scope>IDENTIFICATION</scope>
</reference>
<keyword evidence="11" id="KW-0804">Transcription</keyword>
<evidence type="ECO:0000256" key="5">
    <source>
        <dbReference type="ARBA" id="ARBA00022552"/>
    </source>
</evidence>
<dbReference type="AlphaFoldDB" id="A0A9B0F6Z5"/>